<accession>A0A0S8K0L5</accession>
<organism evidence="3 4">
    <name type="scientific">candidate division WOR_3 bacterium SM1_77</name>
    <dbReference type="NCBI Taxonomy" id="1703778"/>
    <lineage>
        <taxon>Bacteria</taxon>
        <taxon>Bacteria division WOR-3</taxon>
    </lineage>
</organism>
<evidence type="ECO:0000259" key="2">
    <source>
        <dbReference type="Pfam" id="PF04608"/>
    </source>
</evidence>
<dbReference type="Proteomes" id="UP000050975">
    <property type="component" value="Unassembled WGS sequence"/>
</dbReference>
<keyword evidence="1" id="KW-0472">Membrane</keyword>
<reference evidence="3 4" key="1">
    <citation type="journal article" date="2015" name="Microbiome">
        <title>Genomic resolution of linkages in carbon, nitrogen, and sulfur cycling among widespread estuary sediment bacteria.</title>
        <authorList>
            <person name="Baker B.J."/>
            <person name="Lazar C.S."/>
            <person name="Teske A.P."/>
            <person name="Dick G.J."/>
        </authorList>
    </citation>
    <scope>NUCLEOTIDE SEQUENCE [LARGE SCALE GENOMIC DNA]</scope>
    <source>
        <strain evidence="3">SM1_77</strain>
    </source>
</reference>
<evidence type="ECO:0000256" key="1">
    <source>
        <dbReference type="SAM" id="Phobius"/>
    </source>
</evidence>
<dbReference type="InterPro" id="IPR036681">
    <property type="entry name" value="PgpA-like_sf"/>
</dbReference>
<dbReference type="PANTHER" id="PTHR36305:SF1">
    <property type="entry name" value="PHOSPHATIDYLGLYCEROPHOSPHATASE A"/>
    <property type="match status" value="1"/>
</dbReference>
<keyword evidence="1" id="KW-1133">Transmembrane helix</keyword>
<dbReference type="PANTHER" id="PTHR36305">
    <property type="entry name" value="PHOSPHATIDYLGLYCEROPHOSPHATASE A"/>
    <property type="match status" value="1"/>
</dbReference>
<feature type="non-terminal residue" evidence="3">
    <location>
        <position position="1"/>
    </location>
</feature>
<evidence type="ECO:0000313" key="4">
    <source>
        <dbReference type="Proteomes" id="UP000050975"/>
    </source>
</evidence>
<sequence length="52" mass="6029">FLLFRFFDIVKPLPIRSLENLKGGWGIMLDDLLAAIYTTIIIIILKNLSFVY</sequence>
<dbReference type="InterPro" id="IPR026037">
    <property type="entry name" value="PgpA"/>
</dbReference>
<dbReference type="GO" id="GO:0008962">
    <property type="term" value="F:phosphatidylglycerophosphatase activity"/>
    <property type="evidence" value="ECO:0007669"/>
    <property type="project" value="InterPro"/>
</dbReference>
<evidence type="ECO:0000313" key="3">
    <source>
        <dbReference type="EMBL" id="KPL15368.1"/>
    </source>
</evidence>
<name>A0A0S8K0L5_UNCW3</name>
<proteinExistence type="predicted"/>
<dbReference type="SUPFAM" id="SSF101307">
    <property type="entry name" value="YutG-like"/>
    <property type="match status" value="1"/>
</dbReference>
<feature type="domain" description="YutG/PgpA" evidence="2">
    <location>
        <begin position="1"/>
        <end position="45"/>
    </location>
</feature>
<dbReference type="Pfam" id="PF04608">
    <property type="entry name" value="PgpA"/>
    <property type="match status" value="1"/>
</dbReference>
<dbReference type="InterPro" id="IPR007686">
    <property type="entry name" value="YutG/PgpA"/>
</dbReference>
<dbReference type="AlphaFoldDB" id="A0A0S8K0L5"/>
<dbReference type="PATRIC" id="fig|1703778.3.peg.1302"/>
<keyword evidence="1" id="KW-0812">Transmembrane</keyword>
<comment type="caution">
    <text evidence="3">The sequence shown here is derived from an EMBL/GenBank/DDBJ whole genome shotgun (WGS) entry which is preliminary data.</text>
</comment>
<dbReference type="EMBL" id="LJVE01000016">
    <property type="protein sequence ID" value="KPL15368.1"/>
    <property type="molecule type" value="Genomic_DNA"/>
</dbReference>
<gene>
    <name evidence="3" type="ORF">AMJ74_01695</name>
</gene>
<protein>
    <submittedName>
        <fullName evidence="3">Phosphatidylglycerophosphatase</fullName>
    </submittedName>
</protein>
<feature type="transmembrane region" description="Helical" evidence="1">
    <location>
        <begin position="23"/>
        <end position="45"/>
    </location>
</feature>
<dbReference type="GO" id="GO:0006629">
    <property type="term" value="P:lipid metabolic process"/>
    <property type="evidence" value="ECO:0007669"/>
    <property type="project" value="InterPro"/>
</dbReference>